<name>G7YGX0_CLOSI</name>
<evidence type="ECO:0000313" key="2">
    <source>
        <dbReference type="EMBL" id="GAA52203.1"/>
    </source>
</evidence>
<dbReference type="Proteomes" id="UP000008909">
    <property type="component" value="Unassembled WGS sequence"/>
</dbReference>
<proteinExistence type="predicted"/>
<reference evidence="2" key="1">
    <citation type="journal article" date="2011" name="Genome Biol.">
        <title>The draft genome of the carcinogenic human liver fluke Clonorchis sinensis.</title>
        <authorList>
            <person name="Wang X."/>
            <person name="Chen W."/>
            <person name="Huang Y."/>
            <person name="Sun J."/>
            <person name="Men J."/>
            <person name="Liu H."/>
            <person name="Luo F."/>
            <person name="Guo L."/>
            <person name="Lv X."/>
            <person name="Deng C."/>
            <person name="Zhou C."/>
            <person name="Fan Y."/>
            <person name="Li X."/>
            <person name="Huang L."/>
            <person name="Hu Y."/>
            <person name="Liang C."/>
            <person name="Hu X."/>
            <person name="Xu J."/>
            <person name="Yu X."/>
        </authorList>
    </citation>
    <scope>NUCLEOTIDE SEQUENCE [LARGE SCALE GENOMIC DNA]</scope>
    <source>
        <strain evidence="2">Henan</strain>
    </source>
</reference>
<evidence type="ECO:0000256" key="1">
    <source>
        <dbReference type="SAM" id="SignalP"/>
    </source>
</evidence>
<gene>
    <name evidence="2" type="ORF">CLF_107589</name>
</gene>
<keyword evidence="3" id="KW-1185">Reference proteome</keyword>
<sequence length="353" mass="39566">MELVSVLCWLAAAVQLAALGSDSQKCTINLFTKRDTTESHLNLSFMVFYNYRLYIGPPDVSPDTTFDILQYILLSKKVDEKSSTVHNRSLHSSASPGPLGHWMAYIFNGNLVTIVLKNLQVFRTTLNFEGFSATFPLLENFADRSKTRQKRCSSCDEYAMVVRPRVGSDGGEYDGNSMCCTRPPRVSVATVFEISRYMYRRSAPLIRLLKILRQPTPGFALPLRAQQPSREKYGKLSSQRHTAVTRPPQLQVIYLKTCLAHMDEVKSRRSATTTLERGQQQIQQIGESADITNAFAIPLNVPLHDFRCFHHADFGTLSRGKAPFSAKLSVSKHKLSGYKSVDTKMKISSAQSG</sequence>
<reference key="2">
    <citation type="submission" date="2011-10" db="EMBL/GenBank/DDBJ databases">
        <title>The genome and transcriptome sequence of Clonorchis sinensis provide insights into the carcinogenic liver fluke.</title>
        <authorList>
            <person name="Wang X."/>
            <person name="Huang Y."/>
            <person name="Chen W."/>
            <person name="Liu H."/>
            <person name="Guo L."/>
            <person name="Chen Y."/>
            <person name="Luo F."/>
            <person name="Zhou W."/>
            <person name="Sun J."/>
            <person name="Mao Q."/>
            <person name="Liang P."/>
            <person name="Zhou C."/>
            <person name="Tian Y."/>
            <person name="Men J."/>
            <person name="Lv X."/>
            <person name="Huang L."/>
            <person name="Zhou J."/>
            <person name="Hu Y."/>
            <person name="Li R."/>
            <person name="Zhang F."/>
            <person name="Lei H."/>
            <person name="Li X."/>
            <person name="Hu X."/>
            <person name="Liang C."/>
            <person name="Xu J."/>
            <person name="Wu Z."/>
            <person name="Yu X."/>
        </authorList>
    </citation>
    <scope>NUCLEOTIDE SEQUENCE</scope>
    <source>
        <strain>Henan</strain>
    </source>
</reference>
<protein>
    <submittedName>
        <fullName evidence="2">Uncharacterized protein</fullName>
    </submittedName>
</protein>
<feature type="chain" id="PRO_5003506194" evidence="1">
    <location>
        <begin position="20"/>
        <end position="353"/>
    </location>
</feature>
<accession>G7YGX0</accession>
<feature type="signal peptide" evidence="1">
    <location>
        <begin position="1"/>
        <end position="19"/>
    </location>
</feature>
<evidence type="ECO:0000313" key="3">
    <source>
        <dbReference type="Proteomes" id="UP000008909"/>
    </source>
</evidence>
<organism evidence="2 3">
    <name type="scientific">Clonorchis sinensis</name>
    <name type="common">Chinese liver fluke</name>
    <dbReference type="NCBI Taxonomy" id="79923"/>
    <lineage>
        <taxon>Eukaryota</taxon>
        <taxon>Metazoa</taxon>
        <taxon>Spiralia</taxon>
        <taxon>Lophotrochozoa</taxon>
        <taxon>Platyhelminthes</taxon>
        <taxon>Trematoda</taxon>
        <taxon>Digenea</taxon>
        <taxon>Opisthorchiida</taxon>
        <taxon>Opisthorchiata</taxon>
        <taxon>Opisthorchiidae</taxon>
        <taxon>Clonorchis</taxon>
    </lineage>
</organism>
<keyword evidence="1" id="KW-0732">Signal</keyword>
<dbReference type="EMBL" id="DF143255">
    <property type="protein sequence ID" value="GAA52203.1"/>
    <property type="molecule type" value="Genomic_DNA"/>
</dbReference>
<dbReference type="AlphaFoldDB" id="G7YGX0"/>